<accession>A0ABP3YUJ9</accession>
<proteinExistence type="predicted"/>
<evidence type="ECO:0008006" key="3">
    <source>
        <dbReference type="Google" id="ProtNLM"/>
    </source>
</evidence>
<gene>
    <name evidence="1" type="ORF">GCM10009549_12470</name>
</gene>
<dbReference type="RefSeq" id="WP_344047642.1">
    <property type="nucleotide sequence ID" value="NZ_BAAAHG010000006.1"/>
</dbReference>
<keyword evidence="2" id="KW-1185">Reference proteome</keyword>
<dbReference type="Proteomes" id="UP001501005">
    <property type="component" value="Unassembled WGS sequence"/>
</dbReference>
<protein>
    <recommendedName>
        <fullName evidence="3">DUF4224 domain-containing protein</fullName>
    </recommendedName>
</protein>
<sequence>MVTTLLLPAGLALNRHCKAKYSSLLQAVGYTLVTDRTGRMRYVPPDGRLPGHGNPFAGGM</sequence>
<reference evidence="2" key="1">
    <citation type="journal article" date="2019" name="Int. J. Syst. Evol. Microbiol.">
        <title>The Global Catalogue of Microorganisms (GCM) 10K type strain sequencing project: providing services to taxonomists for standard genome sequencing and annotation.</title>
        <authorList>
            <consortium name="The Broad Institute Genomics Platform"/>
            <consortium name="The Broad Institute Genome Sequencing Center for Infectious Disease"/>
            <person name="Wu L."/>
            <person name="Ma J."/>
        </authorList>
    </citation>
    <scope>NUCLEOTIDE SEQUENCE [LARGE SCALE GENOMIC DNA]</scope>
    <source>
        <strain evidence="2">JCM 10673</strain>
    </source>
</reference>
<comment type="caution">
    <text evidence="1">The sequence shown here is derived from an EMBL/GenBank/DDBJ whole genome shotgun (WGS) entry which is preliminary data.</text>
</comment>
<organism evidence="1 2">
    <name type="scientific">Streptomyces thermoalcalitolerans</name>
    <dbReference type="NCBI Taxonomy" id="65605"/>
    <lineage>
        <taxon>Bacteria</taxon>
        <taxon>Bacillati</taxon>
        <taxon>Actinomycetota</taxon>
        <taxon>Actinomycetes</taxon>
        <taxon>Kitasatosporales</taxon>
        <taxon>Streptomycetaceae</taxon>
        <taxon>Streptomyces</taxon>
    </lineage>
</organism>
<dbReference type="EMBL" id="BAAAHG010000006">
    <property type="protein sequence ID" value="GAA0906935.1"/>
    <property type="molecule type" value="Genomic_DNA"/>
</dbReference>
<evidence type="ECO:0000313" key="2">
    <source>
        <dbReference type="Proteomes" id="UP001501005"/>
    </source>
</evidence>
<name>A0ABP3YUJ9_9ACTN</name>
<evidence type="ECO:0000313" key="1">
    <source>
        <dbReference type="EMBL" id="GAA0906935.1"/>
    </source>
</evidence>